<dbReference type="PANTHER" id="PTHR43065">
    <property type="entry name" value="SENSOR HISTIDINE KINASE"/>
    <property type="match status" value="1"/>
</dbReference>
<organism evidence="14 15">
    <name type="scientific">Deferribacter desulfuricans (strain DSM 14783 / JCM 11476 / NBRC 101012 / SSM1)</name>
    <dbReference type="NCBI Taxonomy" id="639282"/>
    <lineage>
        <taxon>Bacteria</taxon>
        <taxon>Pseudomonadati</taxon>
        <taxon>Deferribacterota</taxon>
        <taxon>Deferribacteres</taxon>
        <taxon>Deferribacterales</taxon>
        <taxon>Deferribacteraceae</taxon>
        <taxon>Deferribacter</taxon>
    </lineage>
</organism>
<dbReference type="EC" id="2.7.13.3" evidence="3"/>
<dbReference type="Proteomes" id="UP000001520">
    <property type="component" value="Chromosome"/>
</dbReference>
<keyword evidence="6" id="KW-0547">Nucleotide-binding</keyword>
<proteinExistence type="predicted"/>
<dbReference type="SMART" id="SM00387">
    <property type="entry name" value="HATPase_c"/>
    <property type="match status" value="1"/>
</dbReference>
<dbReference type="Pfam" id="PF00672">
    <property type="entry name" value="HAMP"/>
    <property type="match status" value="1"/>
</dbReference>
<dbReference type="InterPro" id="IPR003660">
    <property type="entry name" value="HAMP_dom"/>
</dbReference>
<evidence type="ECO:0000256" key="10">
    <source>
        <dbReference type="SAM" id="Coils"/>
    </source>
</evidence>
<name>D3PE41_DEFDS</name>
<dbReference type="CDD" id="cd00082">
    <property type="entry name" value="HisKA"/>
    <property type="match status" value="1"/>
</dbReference>
<keyword evidence="11" id="KW-0472">Membrane</keyword>
<dbReference type="Gene3D" id="6.10.340.10">
    <property type="match status" value="1"/>
</dbReference>
<dbReference type="Pfam" id="PF00512">
    <property type="entry name" value="HisKA"/>
    <property type="match status" value="1"/>
</dbReference>
<keyword evidence="15" id="KW-1185">Reference proteome</keyword>
<dbReference type="KEGG" id="ddf:DEFDS_1403"/>
<dbReference type="EMBL" id="AP011529">
    <property type="protein sequence ID" value="BAI80864.1"/>
    <property type="molecule type" value="Genomic_DNA"/>
</dbReference>
<evidence type="ECO:0000259" key="12">
    <source>
        <dbReference type="PROSITE" id="PS50109"/>
    </source>
</evidence>
<feature type="domain" description="Histidine kinase" evidence="12">
    <location>
        <begin position="327"/>
        <end position="532"/>
    </location>
</feature>
<keyword evidence="11" id="KW-1133">Transmembrane helix</keyword>
<dbReference type="PRINTS" id="PR00344">
    <property type="entry name" value="BCTRLSENSOR"/>
</dbReference>
<feature type="coiled-coil region" evidence="10">
    <location>
        <begin position="291"/>
        <end position="318"/>
    </location>
</feature>
<dbReference type="Pfam" id="PF02518">
    <property type="entry name" value="HATPase_c"/>
    <property type="match status" value="1"/>
</dbReference>
<evidence type="ECO:0000259" key="13">
    <source>
        <dbReference type="PROSITE" id="PS50885"/>
    </source>
</evidence>
<gene>
    <name evidence="14" type="ordered locus">DEFDS_1403</name>
</gene>
<dbReference type="PROSITE" id="PS50885">
    <property type="entry name" value="HAMP"/>
    <property type="match status" value="1"/>
</dbReference>
<dbReference type="InterPro" id="IPR003594">
    <property type="entry name" value="HATPase_dom"/>
</dbReference>
<evidence type="ECO:0000256" key="7">
    <source>
        <dbReference type="ARBA" id="ARBA00022777"/>
    </source>
</evidence>
<dbReference type="HOGENOM" id="CLU_505018_0_0_0"/>
<dbReference type="SMART" id="SM00388">
    <property type="entry name" value="HisKA"/>
    <property type="match status" value="1"/>
</dbReference>
<evidence type="ECO:0000256" key="8">
    <source>
        <dbReference type="ARBA" id="ARBA00022840"/>
    </source>
</evidence>
<feature type="domain" description="HAMP" evidence="13">
    <location>
        <begin position="258"/>
        <end position="310"/>
    </location>
</feature>
<dbReference type="InterPro" id="IPR036890">
    <property type="entry name" value="HATPase_C_sf"/>
</dbReference>
<dbReference type="GO" id="GO:0005524">
    <property type="term" value="F:ATP binding"/>
    <property type="evidence" value="ECO:0007669"/>
    <property type="project" value="UniProtKB-KW"/>
</dbReference>
<evidence type="ECO:0000256" key="6">
    <source>
        <dbReference type="ARBA" id="ARBA00022741"/>
    </source>
</evidence>
<dbReference type="InterPro" id="IPR005467">
    <property type="entry name" value="His_kinase_dom"/>
</dbReference>
<protein>
    <recommendedName>
        <fullName evidence="3">histidine kinase</fullName>
        <ecNumber evidence="3">2.7.13.3</ecNumber>
    </recommendedName>
</protein>
<evidence type="ECO:0000256" key="9">
    <source>
        <dbReference type="ARBA" id="ARBA00023012"/>
    </source>
</evidence>
<evidence type="ECO:0000313" key="15">
    <source>
        <dbReference type="Proteomes" id="UP000001520"/>
    </source>
</evidence>
<keyword evidence="8" id="KW-0067">ATP-binding</keyword>
<dbReference type="GO" id="GO:0016020">
    <property type="term" value="C:membrane"/>
    <property type="evidence" value="ECO:0007669"/>
    <property type="project" value="UniProtKB-SubCell"/>
</dbReference>
<comment type="subcellular location">
    <subcellularLocation>
        <location evidence="2">Membrane</location>
    </subcellularLocation>
</comment>
<dbReference type="SUPFAM" id="SSF47384">
    <property type="entry name" value="Homodimeric domain of signal transducing histidine kinase"/>
    <property type="match status" value="1"/>
</dbReference>
<dbReference type="InterPro" id="IPR004358">
    <property type="entry name" value="Sig_transdc_His_kin-like_C"/>
</dbReference>
<feature type="transmembrane region" description="Helical" evidence="11">
    <location>
        <begin position="239"/>
        <end position="257"/>
    </location>
</feature>
<dbReference type="AlphaFoldDB" id="D3PE41"/>
<dbReference type="Gene3D" id="1.10.287.130">
    <property type="match status" value="1"/>
</dbReference>
<dbReference type="GO" id="GO:0000155">
    <property type="term" value="F:phosphorelay sensor kinase activity"/>
    <property type="evidence" value="ECO:0007669"/>
    <property type="project" value="InterPro"/>
</dbReference>
<keyword evidence="7" id="KW-0418">Kinase</keyword>
<keyword evidence="9" id="KW-0902">Two-component regulatory system</keyword>
<accession>D3PE41</accession>
<dbReference type="InterPro" id="IPR003661">
    <property type="entry name" value="HisK_dim/P_dom"/>
</dbReference>
<keyword evidence="10" id="KW-0175">Coiled coil</keyword>
<dbReference type="CDD" id="cd00075">
    <property type="entry name" value="HATPase"/>
    <property type="match status" value="1"/>
</dbReference>
<dbReference type="SUPFAM" id="SSF158472">
    <property type="entry name" value="HAMP domain-like"/>
    <property type="match status" value="1"/>
</dbReference>
<dbReference type="SMART" id="SM00304">
    <property type="entry name" value="HAMP"/>
    <property type="match status" value="1"/>
</dbReference>
<comment type="catalytic activity">
    <reaction evidence="1">
        <text>ATP + protein L-histidine = ADP + protein N-phospho-L-histidine.</text>
        <dbReference type="EC" id="2.7.13.3"/>
    </reaction>
</comment>
<dbReference type="Gene3D" id="3.30.565.10">
    <property type="entry name" value="Histidine kinase-like ATPase, C-terminal domain"/>
    <property type="match status" value="1"/>
</dbReference>
<dbReference type="STRING" id="639282.DEFDS_1403"/>
<evidence type="ECO:0000256" key="5">
    <source>
        <dbReference type="ARBA" id="ARBA00022679"/>
    </source>
</evidence>
<evidence type="ECO:0000256" key="11">
    <source>
        <dbReference type="SAM" id="Phobius"/>
    </source>
</evidence>
<dbReference type="CDD" id="cd06225">
    <property type="entry name" value="HAMP"/>
    <property type="match status" value="1"/>
</dbReference>
<dbReference type="PROSITE" id="PS50109">
    <property type="entry name" value="HIS_KIN"/>
    <property type="match status" value="1"/>
</dbReference>
<sequence>MILISYYSSYIASKSINEITEKQINELITGISNQIVSTYDKMKGDIFQMADNPMIQLSFLQFKYGQRMNLVRDKLALYRSNNKFYERITLFTGDGEPVLTVPSIYKNLYKHVDKLFLREIFNYDFYLKEDLEGEKFLVMIKRVYDFEDNTLPVGLLVFEIPAKKVLEYFINLDLGYSVLKVVENTDKKIIYKTPITNDMANSKFKIYQGEVSFLNWVIKLGIPEHVLFKDVYKLRNKSLLFSFIVSFIAFIVALYFVQRFLKPIKEIIYGTEKFSHGDFDYEIKLKSGKELKVLAEAINKMSKRLQKRQNELIQANKLASLGLLAAGIAHEVKNPLAGIRATVQLMHKKSRDENLKNMAENVINEIDRLNKIVNDLLQFSKPDEIHKERCYLGDVIEKSINLVRKKIEEKKISVLKSVEDSYVIVDCDHLLHIIINILLNSISAVEEGKGEIKILGRVSGSKYVLEIIDNGVGIPEDKIEHVFDPFFSLKEDGTGLGLSIVYTLMQKNGIKYDIKSKRGEGTVLKLIFEDFVNEKHSDS</sequence>
<dbReference type="SUPFAM" id="SSF55874">
    <property type="entry name" value="ATPase domain of HSP90 chaperone/DNA topoisomerase II/histidine kinase"/>
    <property type="match status" value="1"/>
</dbReference>
<dbReference type="InterPro" id="IPR036097">
    <property type="entry name" value="HisK_dim/P_sf"/>
</dbReference>
<dbReference type="eggNOG" id="COG4191">
    <property type="taxonomic scope" value="Bacteria"/>
</dbReference>
<keyword evidence="11" id="KW-0812">Transmembrane</keyword>
<evidence type="ECO:0000256" key="3">
    <source>
        <dbReference type="ARBA" id="ARBA00012438"/>
    </source>
</evidence>
<dbReference type="PANTHER" id="PTHR43065:SF10">
    <property type="entry name" value="PEROXIDE STRESS-ACTIVATED HISTIDINE KINASE MAK3"/>
    <property type="match status" value="1"/>
</dbReference>
<keyword evidence="4" id="KW-0597">Phosphoprotein</keyword>
<evidence type="ECO:0000256" key="4">
    <source>
        <dbReference type="ARBA" id="ARBA00022553"/>
    </source>
</evidence>
<evidence type="ECO:0000256" key="2">
    <source>
        <dbReference type="ARBA" id="ARBA00004370"/>
    </source>
</evidence>
<keyword evidence="5" id="KW-0808">Transferase</keyword>
<evidence type="ECO:0000256" key="1">
    <source>
        <dbReference type="ARBA" id="ARBA00000085"/>
    </source>
</evidence>
<reference evidence="14 15" key="1">
    <citation type="journal article" date="2010" name="DNA Res.">
        <title>Bacterial lifestyle in a deep-sea hydrothermal vent chimney revealed by the genome sequence of the thermophilic bacterium Deferribacter desulfuricans SSM1.</title>
        <authorList>
            <person name="Takaki Y."/>
            <person name="Shimamura S."/>
            <person name="Nakagawa S."/>
            <person name="Fukuhara Y."/>
            <person name="Horikawa H."/>
            <person name="Ankai A."/>
            <person name="Harada T."/>
            <person name="Hosoyama A."/>
            <person name="Oguchi A."/>
            <person name="Fukui S."/>
            <person name="Fujita N."/>
            <person name="Takami H."/>
            <person name="Takai K."/>
        </authorList>
    </citation>
    <scope>NUCLEOTIDE SEQUENCE [LARGE SCALE GENOMIC DNA]</scope>
    <source>
        <strain evidence="15">DSM 14783 / JCM 11476 / NBRC 101012 / SSM1</strain>
    </source>
</reference>
<evidence type="ECO:0000313" key="14">
    <source>
        <dbReference type="EMBL" id="BAI80864.1"/>
    </source>
</evidence>